<evidence type="ECO:0000256" key="3">
    <source>
        <dbReference type="ARBA" id="ARBA00022461"/>
    </source>
</evidence>
<evidence type="ECO:0000256" key="11">
    <source>
        <dbReference type="RuleBase" id="RU000679"/>
    </source>
</evidence>
<dbReference type="GO" id="GO:0015280">
    <property type="term" value="F:ligand-gated sodium channel activity"/>
    <property type="evidence" value="ECO:0000318"/>
    <property type="project" value="GO_Central"/>
</dbReference>
<dbReference type="OrthoDB" id="6238402at2759"/>
<feature type="compositionally biased region" description="Acidic residues" evidence="12">
    <location>
        <begin position="147"/>
        <end position="158"/>
    </location>
</feature>
<evidence type="ECO:0000256" key="6">
    <source>
        <dbReference type="ARBA" id="ARBA00023053"/>
    </source>
</evidence>
<keyword evidence="8 13" id="KW-0472">Membrane</keyword>
<keyword evidence="2 11" id="KW-0813">Transport</keyword>
<dbReference type="GeneID" id="100890654"/>
<dbReference type="PRINTS" id="PR01078">
    <property type="entry name" value="AMINACHANNEL"/>
</dbReference>
<dbReference type="InterPro" id="IPR001873">
    <property type="entry name" value="ENaC"/>
</dbReference>
<feature type="transmembrane region" description="Helical" evidence="13">
    <location>
        <begin position="393"/>
        <end position="419"/>
    </location>
</feature>
<keyword evidence="7 11" id="KW-0406">Ion transport</keyword>
<dbReference type="GO" id="GO:0035725">
    <property type="term" value="P:sodium ion transmembrane transport"/>
    <property type="evidence" value="ECO:0000318"/>
    <property type="project" value="GO_Central"/>
</dbReference>
<dbReference type="AlphaFoldDB" id="A0A7M7N7N9"/>
<proteinExistence type="inferred from homology"/>
<evidence type="ECO:0000256" key="10">
    <source>
        <dbReference type="ARBA" id="ARBA00023303"/>
    </source>
</evidence>
<name>A0A7M7N7N9_STRPU</name>
<dbReference type="GO" id="GO:0005886">
    <property type="term" value="C:plasma membrane"/>
    <property type="evidence" value="ECO:0000318"/>
    <property type="project" value="GO_Central"/>
</dbReference>
<evidence type="ECO:0000256" key="4">
    <source>
        <dbReference type="ARBA" id="ARBA00022692"/>
    </source>
</evidence>
<keyword evidence="3 11" id="KW-0894">Sodium channel</keyword>
<evidence type="ECO:0000256" key="7">
    <source>
        <dbReference type="ARBA" id="ARBA00023065"/>
    </source>
</evidence>
<keyword evidence="6" id="KW-0915">Sodium</keyword>
<keyword evidence="15" id="KW-1185">Reference proteome</keyword>
<reference evidence="14" key="2">
    <citation type="submission" date="2021-01" db="UniProtKB">
        <authorList>
            <consortium name="EnsemblMetazoa"/>
        </authorList>
    </citation>
    <scope>IDENTIFICATION</scope>
</reference>
<accession>A0A7M7N7N9</accession>
<evidence type="ECO:0000256" key="5">
    <source>
        <dbReference type="ARBA" id="ARBA00022989"/>
    </source>
</evidence>
<evidence type="ECO:0000256" key="1">
    <source>
        <dbReference type="ARBA" id="ARBA00004141"/>
    </source>
</evidence>
<keyword evidence="10 11" id="KW-0407">Ion channel</keyword>
<comment type="subcellular location">
    <subcellularLocation>
        <location evidence="1">Membrane</location>
        <topology evidence="1">Multi-pass membrane protein</topology>
    </subcellularLocation>
</comment>
<evidence type="ECO:0000313" key="14">
    <source>
        <dbReference type="EnsemblMetazoa" id="XP_030832236"/>
    </source>
</evidence>
<keyword evidence="4 11" id="KW-0812">Transmembrane</keyword>
<evidence type="ECO:0000256" key="9">
    <source>
        <dbReference type="ARBA" id="ARBA00023201"/>
    </source>
</evidence>
<dbReference type="PANTHER" id="PTHR11690">
    <property type="entry name" value="AMILORIDE-SENSITIVE SODIUM CHANNEL-RELATED"/>
    <property type="match status" value="1"/>
</dbReference>
<feature type="transmembrane region" description="Helical" evidence="13">
    <location>
        <begin position="53"/>
        <end position="75"/>
    </location>
</feature>
<dbReference type="Proteomes" id="UP000007110">
    <property type="component" value="Unassembled WGS sequence"/>
</dbReference>
<dbReference type="Gene3D" id="1.10.287.770">
    <property type="entry name" value="YojJ-like"/>
    <property type="match status" value="1"/>
</dbReference>
<evidence type="ECO:0000256" key="2">
    <source>
        <dbReference type="ARBA" id="ARBA00022448"/>
    </source>
</evidence>
<evidence type="ECO:0000256" key="8">
    <source>
        <dbReference type="ARBA" id="ARBA00023136"/>
    </source>
</evidence>
<feature type="compositionally biased region" description="Low complexity" evidence="12">
    <location>
        <begin position="160"/>
        <end position="176"/>
    </location>
</feature>
<dbReference type="RefSeq" id="XP_030832236.1">
    <property type="nucleotide sequence ID" value="XM_030976376.1"/>
</dbReference>
<dbReference type="KEGG" id="spu:100890654"/>
<keyword evidence="5 13" id="KW-1133">Transmembrane helix</keyword>
<evidence type="ECO:0000256" key="13">
    <source>
        <dbReference type="SAM" id="Phobius"/>
    </source>
</evidence>
<organism evidence="14 15">
    <name type="scientific">Strongylocentrotus purpuratus</name>
    <name type="common">Purple sea urchin</name>
    <dbReference type="NCBI Taxonomy" id="7668"/>
    <lineage>
        <taxon>Eukaryota</taxon>
        <taxon>Metazoa</taxon>
        <taxon>Echinodermata</taxon>
        <taxon>Eleutherozoa</taxon>
        <taxon>Echinozoa</taxon>
        <taxon>Echinoidea</taxon>
        <taxon>Euechinoidea</taxon>
        <taxon>Echinacea</taxon>
        <taxon>Camarodonta</taxon>
        <taxon>Echinidea</taxon>
        <taxon>Strongylocentrotidae</taxon>
        <taxon>Strongylocentrotus</taxon>
    </lineage>
</organism>
<dbReference type="EnsemblMetazoa" id="XM_030976376">
    <property type="protein sequence ID" value="XP_030832236"/>
    <property type="gene ID" value="LOC100890654"/>
</dbReference>
<comment type="similarity">
    <text evidence="11">Belongs to the amiloride-sensitive sodium channel (TC 1.A.6) family.</text>
</comment>
<dbReference type="Pfam" id="PF00858">
    <property type="entry name" value="ASC"/>
    <property type="match status" value="2"/>
</dbReference>
<feature type="region of interest" description="Disordered" evidence="12">
    <location>
        <begin position="147"/>
        <end position="177"/>
    </location>
</feature>
<sequence>MEMVKRDSLFLIRTDKHLPHLNSVNAVLIDYSGVTSAHGIPRIITSTSVMSRLFWSFVTLVALGAFLWQGSLLLLDFSKYPYTTQIDVVARTELQFPAVTVCNMNKMKRSAMVHTRFQSLIQADLGVNGGDADYSWWFDWSSQWSQEEEEEEEQEEQELASASAPDTGSSSSYDSSSDAREHYSEQYKWWDPGWNTDGFDYQEYDWTDVSDDDDWEGFYKQSTSDDFSDLLEVVNPTREELKVMGHQAEDFILQCLHLTLFTEQPEYVGLFAQEAGVRVAIHPPNVFPFPEDDGVVASTGQATDIGMRQSYFNRLPHPHGNCTEGTRTIFMSEEYAYTTRACVKSCVQQQLFDKCGRNLARVRIYFEELNFEQMIQKPKYTIESLLGGIGGLLGLYIGFSVITICEVGVLVVDLVKFLLRKAYNRREKIVPIELKC</sequence>
<dbReference type="InParanoid" id="A0A7M7N7N9"/>
<evidence type="ECO:0000313" key="15">
    <source>
        <dbReference type="Proteomes" id="UP000007110"/>
    </source>
</evidence>
<dbReference type="PANTHER" id="PTHR11690:SF248">
    <property type="entry name" value="PICKPOCKET 17, ISOFORM A"/>
    <property type="match status" value="1"/>
</dbReference>
<keyword evidence="9 11" id="KW-0739">Sodium transport</keyword>
<reference evidence="15" key="1">
    <citation type="submission" date="2015-02" db="EMBL/GenBank/DDBJ databases">
        <title>Genome sequencing for Strongylocentrotus purpuratus.</title>
        <authorList>
            <person name="Murali S."/>
            <person name="Liu Y."/>
            <person name="Vee V."/>
            <person name="English A."/>
            <person name="Wang M."/>
            <person name="Skinner E."/>
            <person name="Han Y."/>
            <person name="Muzny D.M."/>
            <person name="Worley K.C."/>
            <person name="Gibbs R.A."/>
        </authorList>
    </citation>
    <scope>NUCLEOTIDE SEQUENCE</scope>
</reference>
<evidence type="ECO:0000256" key="12">
    <source>
        <dbReference type="SAM" id="MobiDB-lite"/>
    </source>
</evidence>
<protein>
    <submittedName>
        <fullName evidence="14">Uncharacterized protein</fullName>
    </submittedName>
</protein>